<evidence type="ECO:0000256" key="2">
    <source>
        <dbReference type="ARBA" id="ARBA00022771"/>
    </source>
</evidence>
<dbReference type="Proteomes" id="UP000007431">
    <property type="component" value="Unassembled WGS sequence"/>
</dbReference>
<feature type="compositionally biased region" description="Polar residues" evidence="4">
    <location>
        <begin position="701"/>
        <end position="715"/>
    </location>
</feature>
<keyword evidence="3" id="KW-0862">Zinc</keyword>
<dbReference type="HOGENOM" id="CLU_359477_0_0_1"/>
<keyword evidence="1" id="KW-0479">Metal-binding</keyword>
<feature type="compositionally biased region" description="Polar residues" evidence="4">
    <location>
        <begin position="624"/>
        <end position="637"/>
    </location>
</feature>
<dbReference type="VEuPathDB" id="FungiDB:SCHCODRAFT_02746160"/>
<feature type="region of interest" description="Disordered" evidence="4">
    <location>
        <begin position="776"/>
        <end position="836"/>
    </location>
</feature>
<dbReference type="InterPro" id="IPR013083">
    <property type="entry name" value="Znf_RING/FYVE/PHD"/>
</dbReference>
<dbReference type="GeneID" id="9592766"/>
<dbReference type="GO" id="GO:0004672">
    <property type="term" value="F:protein kinase activity"/>
    <property type="evidence" value="ECO:0007669"/>
    <property type="project" value="InterPro"/>
</dbReference>
<dbReference type="STRING" id="578458.D8Q2U1"/>
<accession>D8Q2U1</accession>
<dbReference type="eggNOG" id="ENOG502S5WB">
    <property type="taxonomic scope" value="Eukaryota"/>
</dbReference>
<evidence type="ECO:0000256" key="1">
    <source>
        <dbReference type="ARBA" id="ARBA00022723"/>
    </source>
</evidence>
<feature type="domain" description="Protein kinase" evidence="5">
    <location>
        <begin position="281"/>
        <end position="624"/>
    </location>
</feature>
<dbReference type="OrthoDB" id="5584477at2759"/>
<name>D8Q2U1_SCHCM</name>
<organism evidence="7">
    <name type="scientific">Schizophyllum commune (strain H4-8 / FGSC 9210)</name>
    <name type="common">Split gill fungus</name>
    <dbReference type="NCBI Taxonomy" id="578458"/>
    <lineage>
        <taxon>Eukaryota</taxon>
        <taxon>Fungi</taxon>
        <taxon>Dikarya</taxon>
        <taxon>Basidiomycota</taxon>
        <taxon>Agaricomycotina</taxon>
        <taxon>Agaricomycetes</taxon>
        <taxon>Agaricomycetidae</taxon>
        <taxon>Agaricales</taxon>
        <taxon>Schizophyllaceae</taxon>
        <taxon>Schizophyllum</taxon>
    </lineage>
</organism>
<dbReference type="KEGG" id="scm:SCHCO_02746160"/>
<dbReference type="Gene3D" id="1.10.510.10">
    <property type="entry name" value="Transferase(Phosphotransferase) domain 1"/>
    <property type="match status" value="1"/>
</dbReference>
<dbReference type="InParanoid" id="D8Q2U1"/>
<dbReference type="OMA" id="WELKPPQ"/>
<feature type="compositionally biased region" description="Low complexity" evidence="4">
    <location>
        <begin position="798"/>
        <end position="826"/>
    </location>
</feature>
<dbReference type="PANTHER" id="PTHR38248">
    <property type="entry name" value="FUNK1 6"/>
    <property type="match status" value="1"/>
</dbReference>
<evidence type="ECO:0000259" key="5">
    <source>
        <dbReference type="PROSITE" id="PS50011"/>
    </source>
</evidence>
<proteinExistence type="predicted"/>
<dbReference type="SUPFAM" id="SSF56112">
    <property type="entry name" value="Protein kinase-like (PK-like)"/>
    <property type="match status" value="1"/>
</dbReference>
<keyword evidence="7" id="KW-1185">Reference proteome</keyword>
<sequence>MAIKRSSLPDQVNLTARLPRHPFNTHVLGHHDYMEQIYTNEFSGGAIVKGVNDLHAVLFPKDDFPAQLKPASLRRACVARGLYDDVQKCWTRAPDFSIPSQEPAIAKFFEEILEICRSLLPPSLQQDLDKRYWTSAFRNDTLPGGVIDRRPDVVELALNLDQIWENSYSDAQIKSSSRDTEAAAKQLHDGALNCLSTQDNRLYHIGLGVIQQLLFLSCYDRCGCVRSRPIDIHAKPEVFLWALAGLSLLPKVHLGFDMSITRDDLGHRIVTVQAVEYIIVQQLNQHISIHGRGTVVWHCKKVKGGQDVAIKSVWIDTSRAHNEIDVLKLANSKNVPNVPTLAGHENVKRMGVNASTATFRAQVCTPDVLDKIEVREYVRFVMEQYGSPLGTFASTAELLSVVLDGVEGHFGLYKKCDFIHGDIHEKNILIKDRERNKFGLRRGLLVDFESAWKIGENARDKAAKGLRSCPASHMSCGYLTRYEYRDPTVADDLESFFYVLLWPCVLQEGPDGKLRTDDFDLMSKEMGKWLSSDMRVVGCLKKDIMQNQPGEPDIFRNFLDDHVHPYFAGMKDCLCELRSVVMRRDPPPTHQDVIDVLQRHLRAHLPSEHLPHHPNPSSNEEDTLSFTVDSAKPSSSDIVRPDQGAPPTRPSDDAPEIDVHKGPWQPQAAATKYSKGVSSPPTTRTGAKRTVDRSTTRRGTRQSNLKRTAEQATDSESGFLYQRGCTECLKKVREGEPGSIKCNGQGCDVKIFHRECVKDFITGPDSSWICDGCSENPGRAQKKSKNQSATDSKERTAKSASKVSKSASKTSKSASKASSSTNAADSGPTRVTTSED</sequence>
<dbReference type="GO" id="GO:0008270">
    <property type="term" value="F:zinc ion binding"/>
    <property type="evidence" value="ECO:0007669"/>
    <property type="project" value="UniProtKB-KW"/>
</dbReference>
<dbReference type="SUPFAM" id="SSF57903">
    <property type="entry name" value="FYVE/PHD zinc finger"/>
    <property type="match status" value="1"/>
</dbReference>
<dbReference type="PANTHER" id="PTHR38248:SF2">
    <property type="entry name" value="FUNK1 11"/>
    <property type="match status" value="1"/>
</dbReference>
<evidence type="ECO:0000313" key="6">
    <source>
        <dbReference type="EMBL" id="EFI98184.1"/>
    </source>
</evidence>
<keyword evidence="2" id="KW-0863">Zinc-finger</keyword>
<dbReference type="InterPro" id="IPR040976">
    <property type="entry name" value="Pkinase_fungal"/>
</dbReference>
<evidence type="ECO:0000256" key="3">
    <source>
        <dbReference type="ARBA" id="ARBA00022833"/>
    </source>
</evidence>
<feature type="region of interest" description="Disordered" evidence="4">
    <location>
        <begin position="607"/>
        <end position="715"/>
    </location>
</feature>
<dbReference type="Pfam" id="PF17667">
    <property type="entry name" value="Pkinase_fungal"/>
    <property type="match status" value="1"/>
</dbReference>
<evidence type="ECO:0000256" key="4">
    <source>
        <dbReference type="SAM" id="MobiDB-lite"/>
    </source>
</evidence>
<reference evidence="6 7" key="1">
    <citation type="journal article" date="2010" name="Nat. Biotechnol.">
        <title>Genome sequence of the model mushroom Schizophyllum commune.</title>
        <authorList>
            <person name="Ohm R.A."/>
            <person name="de Jong J.F."/>
            <person name="Lugones L.G."/>
            <person name="Aerts A."/>
            <person name="Kothe E."/>
            <person name="Stajich J.E."/>
            <person name="de Vries R.P."/>
            <person name="Record E."/>
            <person name="Levasseur A."/>
            <person name="Baker S.E."/>
            <person name="Bartholomew K.A."/>
            <person name="Coutinho P.M."/>
            <person name="Erdmann S."/>
            <person name="Fowler T.J."/>
            <person name="Gathman A.C."/>
            <person name="Lombard V."/>
            <person name="Henrissat B."/>
            <person name="Knabe N."/>
            <person name="Kuees U."/>
            <person name="Lilly W.W."/>
            <person name="Lindquist E."/>
            <person name="Lucas S."/>
            <person name="Magnuson J.K."/>
            <person name="Piumi F."/>
            <person name="Raudaskoski M."/>
            <person name="Salamov A."/>
            <person name="Schmutz J."/>
            <person name="Schwarze F.W.M.R."/>
            <person name="vanKuyk P.A."/>
            <person name="Horton J.S."/>
            <person name="Grigoriev I.V."/>
            <person name="Woesten H.A.B."/>
        </authorList>
    </citation>
    <scope>NUCLEOTIDE SEQUENCE [LARGE SCALE GENOMIC DNA]</scope>
    <source>
        <strain evidence="7">H4-8 / FGSC 9210</strain>
    </source>
</reference>
<dbReference type="InterPro" id="IPR019786">
    <property type="entry name" value="Zinc_finger_PHD-type_CS"/>
</dbReference>
<gene>
    <name evidence="6" type="ORF">SCHCODRAFT_233889</name>
</gene>
<dbReference type="InterPro" id="IPR011009">
    <property type="entry name" value="Kinase-like_dom_sf"/>
</dbReference>
<dbReference type="GO" id="GO:0005524">
    <property type="term" value="F:ATP binding"/>
    <property type="evidence" value="ECO:0007669"/>
    <property type="project" value="InterPro"/>
</dbReference>
<dbReference type="Gene3D" id="3.30.40.10">
    <property type="entry name" value="Zinc/RING finger domain, C3HC4 (zinc finger)"/>
    <property type="match status" value="1"/>
</dbReference>
<dbReference type="PROSITE" id="PS50011">
    <property type="entry name" value="PROTEIN_KINASE_DOM"/>
    <property type="match status" value="1"/>
</dbReference>
<dbReference type="PROSITE" id="PS01359">
    <property type="entry name" value="ZF_PHD_1"/>
    <property type="match status" value="1"/>
</dbReference>
<dbReference type="RefSeq" id="XP_003033087.1">
    <property type="nucleotide sequence ID" value="XM_003033041.1"/>
</dbReference>
<dbReference type="InterPro" id="IPR000719">
    <property type="entry name" value="Prot_kinase_dom"/>
</dbReference>
<dbReference type="AlphaFoldDB" id="D8Q2U1"/>
<dbReference type="InterPro" id="IPR011011">
    <property type="entry name" value="Znf_FYVE_PHD"/>
</dbReference>
<dbReference type="EMBL" id="GL377305">
    <property type="protein sequence ID" value="EFI98184.1"/>
    <property type="molecule type" value="Genomic_DNA"/>
</dbReference>
<feature type="compositionally biased region" description="Polar residues" evidence="4">
    <location>
        <begin position="676"/>
        <end position="685"/>
    </location>
</feature>
<evidence type="ECO:0000313" key="7">
    <source>
        <dbReference type="Proteomes" id="UP000007431"/>
    </source>
</evidence>
<protein>
    <recommendedName>
        <fullName evidence="5">Protein kinase domain-containing protein</fullName>
    </recommendedName>
</protein>